<dbReference type="PROSITE" id="PS51073">
    <property type="entry name" value="RPEL"/>
    <property type="match status" value="1"/>
</dbReference>
<evidence type="ECO:0000256" key="2">
    <source>
        <dbReference type="PROSITE-ProRule" id="PRU00401"/>
    </source>
</evidence>
<dbReference type="InterPro" id="IPR004018">
    <property type="entry name" value="RPEL_repeat"/>
</dbReference>
<proteinExistence type="predicted"/>
<sequence>MTLDADSTMNQVVPSTSTIPLYNCDSSHGEQQSITVNLSKHASSKPPTFTTSETRTNHILRFVPITASFSPRPTVLTTTTCAPSTSNNNNSHPQPVFVQIGSNNSLKQQEGMMFVPMTGQSSNQNVTTTTTVQRPLILVPVCPTIKGSSSVIKGSSSVAAAVDARSLQMEMSRNREALRVKLQHRPPKGQLVRLGILPVLISAALRSSLRLKQRLLLQHACGQSDLFALPRQTTTGPCVLAKRECLCQQLPRRRPMASADRRVLPHSATSRFFERAMLAHCRRPLPGGRQLTSALCV</sequence>
<name>A0A914WQV6_9BILA</name>
<accession>A0A914WQV6</accession>
<dbReference type="AlphaFoldDB" id="A0A914WQV6"/>
<keyword evidence="1" id="KW-0677">Repeat</keyword>
<evidence type="ECO:0000256" key="1">
    <source>
        <dbReference type="ARBA" id="ARBA00022737"/>
    </source>
</evidence>
<feature type="repeat" description="RPEL" evidence="2">
    <location>
        <begin position="176"/>
        <end position="201"/>
    </location>
</feature>
<evidence type="ECO:0000313" key="3">
    <source>
        <dbReference type="Proteomes" id="UP000887566"/>
    </source>
</evidence>
<keyword evidence="3" id="KW-1185">Reference proteome</keyword>
<reference evidence="4" key="1">
    <citation type="submission" date="2022-11" db="UniProtKB">
        <authorList>
            <consortium name="WormBaseParasite"/>
        </authorList>
    </citation>
    <scope>IDENTIFICATION</scope>
</reference>
<organism evidence="3 4">
    <name type="scientific">Plectus sambesii</name>
    <dbReference type="NCBI Taxonomy" id="2011161"/>
    <lineage>
        <taxon>Eukaryota</taxon>
        <taxon>Metazoa</taxon>
        <taxon>Ecdysozoa</taxon>
        <taxon>Nematoda</taxon>
        <taxon>Chromadorea</taxon>
        <taxon>Plectida</taxon>
        <taxon>Plectina</taxon>
        <taxon>Plectoidea</taxon>
        <taxon>Plectidae</taxon>
        <taxon>Plectus</taxon>
    </lineage>
</organism>
<dbReference type="Proteomes" id="UP000887566">
    <property type="component" value="Unplaced"/>
</dbReference>
<evidence type="ECO:0000313" key="4">
    <source>
        <dbReference type="WBParaSite" id="PSAMB.scaffold4916size13157.g25476.t1"/>
    </source>
</evidence>
<protein>
    <submittedName>
        <fullName evidence="4">Uncharacterized protein</fullName>
    </submittedName>
</protein>
<dbReference type="WBParaSite" id="PSAMB.scaffold4916size13157.g25476.t1">
    <property type="protein sequence ID" value="PSAMB.scaffold4916size13157.g25476.t1"/>
    <property type="gene ID" value="PSAMB.scaffold4916size13157.g25476"/>
</dbReference>